<gene>
    <name evidence="3" type="ORF">BECKFM1743A_GA0114220_104803</name>
    <name evidence="4" type="ORF">BECKFM1743B_GA0114221_103733</name>
    <name evidence="2" type="ORF">BECKFM1743C_GA0114222_103783</name>
</gene>
<organism evidence="3">
    <name type="scientific">Candidatus Kentrum sp. FM</name>
    <dbReference type="NCBI Taxonomy" id="2126340"/>
    <lineage>
        <taxon>Bacteria</taxon>
        <taxon>Pseudomonadati</taxon>
        <taxon>Pseudomonadota</taxon>
        <taxon>Gammaproteobacteria</taxon>
        <taxon>Candidatus Kentrum</taxon>
    </lineage>
</organism>
<dbReference type="AlphaFoldDB" id="A0A450TLU9"/>
<feature type="region of interest" description="Disordered" evidence="1">
    <location>
        <begin position="35"/>
        <end position="70"/>
    </location>
</feature>
<dbReference type="EMBL" id="CAADEZ010000480">
    <property type="protein sequence ID" value="VFJ68705.1"/>
    <property type="molecule type" value="Genomic_DNA"/>
</dbReference>
<reference evidence="3" key="1">
    <citation type="submission" date="2019-02" db="EMBL/GenBank/DDBJ databases">
        <authorList>
            <person name="Gruber-Vodicka R. H."/>
            <person name="Seah K. B. B."/>
        </authorList>
    </citation>
    <scope>NUCLEOTIDE SEQUENCE</scope>
    <source>
        <strain evidence="3">BECK_BZ163</strain>
        <strain evidence="4">BECK_BZ164</strain>
        <strain evidence="2">BECK_BZ165</strain>
    </source>
</reference>
<sequence>MNQKPDTIDQPETSTEEENGLHQALSALEGLLHGTKAENIQRNKNESSGGAFGDDDFPTEDEEKEHFTLPDTDSEAFQALIGQLTDEIEIIVQSRVEEALRGVTKEITHQVKNHLNIMLPTFLDNLSNLAFHQDDES</sequence>
<dbReference type="EMBL" id="CAADFA010000378">
    <property type="protein sequence ID" value="VFJ64823.1"/>
    <property type="molecule type" value="Genomic_DNA"/>
</dbReference>
<feature type="compositionally biased region" description="Polar residues" evidence="1">
    <location>
        <begin position="1"/>
        <end position="13"/>
    </location>
</feature>
<evidence type="ECO:0000313" key="4">
    <source>
        <dbReference type="EMBL" id="VFK15485.1"/>
    </source>
</evidence>
<feature type="compositionally biased region" description="Acidic residues" evidence="1">
    <location>
        <begin position="53"/>
        <end position="63"/>
    </location>
</feature>
<dbReference type="EMBL" id="CAADFL010000373">
    <property type="protein sequence ID" value="VFK15485.1"/>
    <property type="molecule type" value="Genomic_DNA"/>
</dbReference>
<evidence type="ECO:0000313" key="3">
    <source>
        <dbReference type="EMBL" id="VFJ68705.1"/>
    </source>
</evidence>
<proteinExistence type="predicted"/>
<protein>
    <submittedName>
        <fullName evidence="3">Uncharacterized protein</fullName>
    </submittedName>
</protein>
<accession>A0A450TLU9</accession>
<feature type="region of interest" description="Disordered" evidence="1">
    <location>
        <begin position="1"/>
        <end position="21"/>
    </location>
</feature>
<evidence type="ECO:0000256" key="1">
    <source>
        <dbReference type="SAM" id="MobiDB-lite"/>
    </source>
</evidence>
<evidence type="ECO:0000313" key="2">
    <source>
        <dbReference type="EMBL" id="VFJ64823.1"/>
    </source>
</evidence>
<feature type="compositionally biased region" description="Basic and acidic residues" evidence="1">
    <location>
        <begin position="35"/>
        <end position="45"/>
    </location>
</feature>
<name>A0A450TLU9_9GAMM</name>